<proteinExistence type="predicted"/>
<comment type="caution">
    <text evidence="2">The sequence shown here is derived from an EMBL/GenBank/DDBJ whole genome shotgun (WGS) entry which is preliminary data.</text>
</comment>
<evidence type="ECO:0000313" key="2">
    <source>
        <dbReference type="EMBL" id="POR50731.1"/>
    </source>
</evidence>
<organism evidence="2 3">
    <name type="scientific">Paraburkholderia eburnea</name>
    <dbReference type="NCBI Taxonomy" id="1189126"/>
    <lineage>
        <taxon>Bacteria</taxon>
        <taxon>Pseudomonadati</taxon>
        <taxon>Pseudomonadota</taxon>
        <taxon>Betaproteobacteria</taxon>
        <taxon>Burkholderiales</taxon>
        <taxon>Burkholderiaceae</taxon>
        <taxon>Paraburkholderia</taxon>
    </lineage>
</organism>
<keyword evidence="1" id="KW-0732">Signal</keyword>
<keyword evidence="3" id="KW-1185">Reference proteome</keyword>
<gene>
    <name evidence="2" type="ORF">B0G62_108223</name>
</gene>
<dbReference type="RefSeq" id="WP_277397934.1">
    <property type="nucleotide sequence ID" value="NZ_PQGA01000008.1"/>
</dbReference>
<dbReference type="AlphaFoldDB" id="A0A2S4M7U0"/>
<feature type="signal peptide" evidence="1">
    <location>
        <begin position="1"/>
        <end position="23"/>
    </location>
</feature>
<evidence type="ECO:0000256" key="1">
    <source>
        <dbReference type="SAM" id="SignalP"/>
    </source>
</evidence>
<sequence length="44" mass="5108">MKKLLLIAATTLVSLAAIQPAFAYDHHNCHKVKVHHHWETRCHH</sequence>
<reference evidence="2 3" key="1">
    <citation type="submission" date="2018-01" db="EMBL/GenBank/DDBJ databases">
        <title>Genomic Encyclopedia of Type Strains, Phase III (KMG-III): the genomes of soil and plant-associated and newly described type strains.</title>
        <authorList>
            <person name="Whitman W."/>
        </authorList>
    </citation>
    <scope>NUCLEOTIDE SEQUENCE [LARGE SCALE GENOMIC DNA]</scope>
    <source>
        <strain evidence="2 3">JCM 18070</strain>
    </source>
</reference>
<protein>
    <submittedName>
        <fullName evidence="2">Uncharacterized protein</fullName>
    </submittedName>
</protein>
<name>A0A2S4M7U0_9BURK</name>
<dbReference type="Proteomes" id="UP000237381">
    <property type="component" value="Unassembled WGS sequence"/>
</dbReference>
<dbReference type="EMBL" id="PQGA01000008">
    <property type="protein sequence ID" value="POR50731.1"/>
    <property type="molecule type" value="Genomic_DNA"/>
</dbReference>
<evidence type="ECO:0000313" key="3">
    <source>
        <dbReference type="Proteomes" id="UP000237381"/>
    </source>
</evidence>
<feature type="chain" id="PRO_5015782608" evidence="1">
    <location>
        <begin position="24"/>
        <end position="44"/>
    </location>
</feature>
<accession>A0A2S4M7U0</accession>